<feature type="compositionally biased region" description="Low complexity" evidence="1">
    <location>
        <begin position="37"/>
        <end position="55"/>
    </location>
</feature>
<dbReference type="HOGENOM" id="CLU_527774_0_0_9"/>
<protein>
    <submittedName>
        <fullName evidence="2">Uncharacterized protein</fullName>
    </submittedName>
</protein>
<dbReference type="SUPFAM" id="SSF69304">
    <property type="entry name" value="Tricorn protease N-terminal domain"/>
    <property type="match status" value="1"/>
</dbReference>
<dbReference type="RefSeq" id="WP_013495006.1">
    <property type="nucleotide sequence ID" value="NC_014831.1"/>
</dbReference>
<dbReference type="AlphaFoldDB" id="E6SHD7"/>
<accession>E6SHD7</accession>
<dbReference type="KEGG" id="tmr:Tmar_0580"/>
<organism evidence="2 3">
    <name type="scientific">Thermaerobacter marianensis (strain ATCC 700841 / DSM 12885 / JCM 10246 / 7p75a)</name>
    <dbReference type="NCBI Taxonomy" id="644966"/>
    <lineage>
        <taxon>Bacteria</taxon>
        <taxon>Bacillati</taxon>
        <taxon>Bacillota</taxon>
        <taxon>Clostridia</taxon>
        <taxon>Eubacteriales</taxon>
        <taxon>Clostridiales Family XVII. Incertae Sedis</taxon>
        <taxon>Thermaerobacter</taxon>
    </lineage>
</organism>
<feature type="region of interest" description="Disordered" evidence="1">
    <location>
        <begin position="435"/>
        <end position="467"/>
    </location>
</feature>
<proteinExistence type="predicted"/>
<reference evidence="3" key="2">
    <citation type="journal article" date="2010" name="Stand. Genomic Sci.">
        <title>Complete genome sequence of Thermaerobacter marianensis type strain (7p75aT).</title>
        <authorList>
            <person name="Han C."/>
            <person name="Gu W."/>
            <person name="Zhang X."/>
            <person name="Lapidus A."/>
            <person name="Nolan M."/>
            <person name="Copeland A."/>
            <person name="Lucas S."/>
            <person name="Glavina Del Rio T."/>
            <person name="Tice H."/>
            <person name="Cheng J."/>
            <person name="Tapia R."/>
            <person name="Goodwin L."/>
            <person name="Pitluck S."/>
            <person name="Pagani I."/>
            <person name="Ivanova N."/>
            <person name="Mavromatis K."/>
            <person name="Mikhailova N."/>
            <person name="Pati A."/>
            <person name="Chen A."/>
            <person name="Palaniappan K."/>
            <person name="Land M."/>
            <person name="Hauser L."/>
            <person name="Chang Y."/>
            <person name="Jeffries C."/>
            <person name="Schneider S."/>
            <person name="Rohde M."/>
            <person name="Goker M."/>
            <person name="Pukall R."/>
            <person name="Woyke T."/>
            <person name="Bristow J."/>
            <person name="Eisen J."/>
            <person name="Markowitz V."/>
            <person name="Hugenholtz P."/>
            <person name="Kyrpides N."/>
            <person name="Klenk H."/>
            <person name="Detter J."/>
        </authorList>
    </citation>
    <scope>NUCLEOTIDE SEQUENCE [LARGE SCALE GENOMIC DNA]</scope>
    <source>
        <strain evidence="3">ATCC 700841 / DSM 12885 / JCM 10246 / 7p75a</strain>
    </source>
</reference>
<evidence type="ECO:0000313" key="2">
    <source>
        <dbReference type="EMBL" id="ADU50701.1"/>
    </source>
</evidence>
<evidence type="ECO:0000313" key="3">
    <source>
        <dbReference type="Proteomes" id="UP000008915"/>
    </source>
</evidence>
<feature type="region of interest" description="Disordered" evidence="1">
    <location>
        <begin position="35"/>
        <end position="80"/>
    </location>
</feature>
<gene>
    <name evidence="2" type="ordered locus">Tmar_0580</name>
</gene>
<evidence type="ECO:0000256" key="1">
    <source>
        <dbReference type="SAM" id="MobiDB-lite"/>
    </source>
</evidence>
<keyword evidence="3" id="KW-1185">Reference proteome</keyword>
<dbReference type="OrthoDB" id="2081558at2"/>
<name>E6SHD7_THEM7</name>
<sequence>MPRRRSPASPWITLAMLAALLTGAGYGWWRSGGGPDAAGPGSTPAGDAAPAPGVDAGQGTGLPGQPGIPAGGGATGPAGEEAALANPLWPLIQPVDLAGGAEVRPRPVAMAAEGYGGVLGITGDRLWFAGPGEGPAEIFRLPPGHRWASPVVPAPDGSAVALLTRAEAGTPYLWVVQSDLTSTPHAVPDDLRRPATVAWAGPGAVVAGDPPYLLDVASGRWSRLPGGALTWSGPPSPGGRYWIYGAATEEGGTGATLYVVDRRRGGVRPLDLGGDPDLAVLPGPWVDEGRFLAALSAGAGSSGGTGAGAAAPVRQVVAVDAGTGRWEAVFDGGGADWNILGASPNGRWVVLAPGADGGAAGSWRLLDTTRGTLHEVAPGWAEPGVAWDARIEWLFYLAPGGSGAVRLEGRRLPAGDGGDGGAGAAALSGLKGAGNGSTDGTGGGAGNGATSEGNTGQMVSPDSWPPVRPAPAGIRRLLAVDLAAAVAWVELNPGGPSAAPVVARWNLAEGRLEPLR</sequence>
<feature type="compositionally biased region" description="Gly residues" evidence="1">
    <location>
        <begin position="56"/>
        <end position="76"/>
    </location>
</feature>
<feature type="compositionally biased region" description="Gly residues" evidence="1">
    <location>
        <begin position="435"/>
        <end position="447"/>
    </location>
</feature>
<reference evidence="2 3" key="1">
    <citation type="journal article" date="2010" name="Stand. Genomic Sci.">
        <title>Complete genome sequence of Thermaerobacter marianensis type strain (7p75a).</title>
        <authorList>
            <person name="Han C."/>
            <person name="Gu W."/>
            <person name="Zhang X."/>
            <person name="Lapidus A."/>
            <person name="Nolan M."/>
            <person name="Copeland A."/>
            <person name="Lucas S."/>
            <person name="Del Rio T.G."/>
            <person name="Tice H."/>
            <person name="Cheng J.F."/>
            <person name="Tapia R."/>
            <person name="Goodwin L."/>
            <person name="Pitluck S."/>
            <person name="Pagani I."/>
            <person name="Ivanova N."/>
            <person name="Mavromatis K."/>
            <person name="Mikhailova N."/>
            <person name="Pati A."/>
            <person name="Chen A."/>
            <person name="Palaniappan K."/>
            <person name="Land M."/>
            <person name="Hauser L."/>
            <person name="Chang Y.J."/>
            <person name="Jeffries C.D."/>
            <person name="Schneider S."/>
            <person name="Rohde M."/>
            <person name="Goker M."/>
            <person name="Pukall R."/>
            <person name="Woyke T."/>
            <person name="Bristow J."/>
            <person name="Eisen J.A."/>
            <person name="Markowitz V."/>
            <person name="Hugenholtz P."/>
            <person name="Kyrpides N.C."/>
            <person name="Klenk H.P."/>
            <person name="Detter J.C."/>
        </authorList>
    </citation>
    <scope>NUCLEOTIDE SEQUENCE [LARGE SCALE GENOMIC DNA]</scope>
    <source>
        <strain evidence="3">ATCC 700841 / DSM 12885 / JCM 10246 / 7p75a</strain>
    </source>
</reference>
<dbReference type="Proteomes" id="UP000008915">
    <property type="component" value="Chromosome"/>
</dbReference>
<dbReference type="EMBL" id="CP002344">
    <property type="protein sequence ID" value="ADU50701.1"/>
    <property type="molecule type" value="Genomic_DNA"/>
</dbReference>